<dbReference type="PANTHER" id="PTHR33990">
    <property type="entry name" value="PROTEIN YJDN-RELATED"/>
    <property type="match status" value="1"/>
</dbReference>
<name>A0ABU1U6M4_9MICC</name>
<dbReference type="Pfam" id="PF06983">
    <property type="entry name" value="3-dmu-9_3-mt"/>
    <property type="match status" value="1"/>
</dbReference>
<evidence type="ECO:0000259" key="1">
    <source>
        <dbReference type="Pfam" id="PF06983"/>
    </source>
</evidence>
<dbReference type="InterPro" id="IPR028973">
    <property type="entry name" value="PhnB-like"/>
</dbReference>
<dbReference type="RefSeq" id="WP_310049512.1">
    <property type="nucleotide sequence ID" value="NZ_JAVDVQ010000001.1"/>
</dbReference>
<accession>A0ABU1U6M4</accession>
<feature type="domain" description="PhnB-like" evidence="1">
    <location>
        <begin position="3"/>
        <end position="117"/>
    </location>
</feature>
<dbReference type="InterPro" id="IPR029068">
    <property type="entry name" value="Glyas_Bleomycin-R_OHBP_Dase"/>
</dbReference>
<sequence length="158" mass="17159">MAEKITTCLWFDNQAEEAAEFYVSIFDGGKLLDVSRYGEGGPAPAGQAITARFEIEGRTFTALNGGPAFTFNESISFVIDCSSQEEVDRYWNALSAGGSESRCGWLQDRYGVSWQVVPSVLGQLIGGPDPEGSQRAMQAMLAMQKLDIAALQKAYDGR</sequence>
<comment type="caution">
    <text evidence="2">The sequence shown here is derived from an EMBL/GenBank/DDBJ whole genome shotgun (WGS) entry which is preliminary data.</text>
</comment>
<dbReference type="CDD" id="cd06588">
    <property type="entry name" value="PhnB_like"/>
    <property type="match status" value="1"/>
</dbReference>
<proteinExistence type="predicted"/>
<evidence type="ECO:0000313" key="3">
    <source>
        <dbReference type="Proteomes" id="UP001252243"/>
    </source>
</evidence>
<keyword evidence="3" id="KW-1185">Reference proteome</keyword>
<dbReference type="SUPFAM" id="SSF54593">
    <property type="entry name" value="Glyoxalase/Bleomycin resistance protein/Dihydroxybiphenyl dioxygenase"/>
    <property type="match status" value="1"/>
</dbReference>
<evidence type="ECO:0000313" key="2">
    <source>
        <dbReference type="EMBL" id="MDR7080843.1"/>
    </source>
</evidence>
<dbReference type="InterPro" id="IPR009725">
    <property type="entry name" value="3_dmu_93_MTrfase"/>
</dbReference>
<protein>
    <submittedName>
        <fullName evidence="2">3-demethylubiquinone-9 3-methyltransferase (Glyoxalase superfamily)</fullName>
    </submittedName>
</protein>
<dbReference type="EMBL" id="JAVDVQ010000001">
    <property type="protein sequence ID" value="MDR7080843.1"/>
    <property type="molecule type" value="Genomic_DNA"/>
</dbReference>
<dbReference type="Gene3D" id="3.10.180.10">
    <property type="entry name" value="2,3-Dihydroxybiphenyl 1,2-Dioxygenase, domain 1"/>
    <property type="match status" value="1"/>
</dbReference>
<reference evidence="2 3" key="1">
    <citation type="submission" date="2023-07" db="EMBL/GenBank/DDBJ databases">
        <title>Sorghum-associated microbial communities from plants grown in Nebraska, USA.</title>
        <authorList>
            <person name="Schachtman D."/>
        </authorList>
    </citation>
    <scope>NUCLEOTIDE SEQUENCE [LARGE SCALE GENOMIC DNA]</scope>
    <source>
        <strain evidence="2 3">BE167</strain>
    </source>
</reference>
<dbReference type="Proteomes" id="UP001252243">
    <property type="component" value="Unassembled WGS sequence"/>
</dbReference>
<dbReference type="PIRSF" id="PIRSF021700">
    <property type="entry name" value="3_dmu_93_MTrfase"/>
    <property type="match status" value="1"/>
</dbReference>
<organism evidence="2 3">
    <name type="scientific">Arthrobacter ginsengisoli</name>
    <dbReference type="NCBI Taxonomy" id="1356565"/>
    <lineage>
        <taxon>Bacteria</taxon>
        <taxon>Bacillati</taxon>
        <taxon>Actinomycetota</taxon>
        <taxon>Actinomycetes</taxon>
        <taxon>Micrococcales</taxon>
        <taxon>Micrococcaceae</taxon>
        <taxon>Arthrobacter</taxon>
    </lineage>
</organism>
<gene>
    <name evidence="2" type="ORF">J2X01_000112</name>
</gene>